<accession>A0A399ECY1</accession>
<dbReference type="RefSeq" id="WP_119316358.1">
    <property type="nucleotide sequence ID" value="NZ_QXDL01000217.1"/>
</dbReference>
<dbReference type="Proteomes" id="UP000265715">
    <property type="component" value="Unassembled WGS sequence"/>
</dbReference>
<comment type="caution">
    <text evidence="1">The sequence shown here is derived from an EMBL/GenBank/DDBJ whole genome shotgun (WGS) entry which is preliminary data.</text>
</comment>
<reference evidence="1 2" key="1">
    <citation type="submission" date="2018-08" db="EMBL/GenBank/DDBJ databases">
        <title>Meiothermus terrae DSM 26712 genome sequencing project.</title>
        <authorList>
            <person name="Da Costa M.S."/>
            <person name="Albuquerque L."/>
            <person name="Raposo P."/>
            <person name="Froufe H.J.C."/>
            <person name="Barroso C.S."/>
            <person name="Egas C."/>
        </authorList>
    </citation>
    <scope>NUCLEOTIDE SEQUENCE [LARGE SCALE GENOMIC DNA]</scope>
    <source>
        <strain evidence="1 2">DSM 26712</strain>
    </source>
</reference>
<sequence>MKVYEFRAEESSPYRYIMPERLQAVDRLKRRFLGVEPLAEGWEGFEVHPVPAHLEAPVTDANVLLGVLAVSKRFRDAFEPLLYRIPEVIFLDPRAHPSLTVGEASVSLRSAAPPRRGGAAVR</sequence>
<protein>
    <submittedName>
        <fullName evidence="1">Uncharacterized protein</fullName>
    </submittedName>
</protein>
<proteinExistence type="predicted"/>
<gene>
    <name evidence="1" type="ORF">Mterra_03452</name>
</gene>
<evidence type="ECO:0000313" key="1">
    <source>
        <dbReference type="EMBL" id="RIH80810.1"/>
    </source>
</evidence>
<name>A0A399ECY1_9DEIN</name>
<evidence type="ECO:0000313" key="2">
    <source>
        <dbReference type="Proteomes" id="UP000265715"/>
    </source>
</evidence>
<organism evidence="1 2">
    <name type="scientific">Calidithermus terrae</name>
    <dbReference type="NCBI Taxonomy" id="1408545"/>
    <lineage>
        <taxon>Bacteria</taxon>
        <taxon>Thermotogati</taxon>
        <taxon>Deinococcota</taxon>
        <taxon>Deinococci</taxon>
        <taxon>Thermales</taxon>
        <taxon>Thermaceae</taxon>
        <taxon>Calidithermus</taxon>
    </lineage>
</organism>
<keyword evidence="2" id="KW-1185">Reference proteome</keyword>
<dbReference type="EMBL" id="QXDL01000217">
    <property type="protein sequence ID" value="RIH80810.1"/>
    <property type="molecule type" value="Genomic_DNA"/>
</dbReference>
<dbReference type="AlphaFoldDB" id="A0A399ECY1"/>